<dbReference type="AlphaFoldDB" id="A0A317JMD5"/>
<sequence>MATEGVPMTESMEEDKSYLHKLREEVEKAQRDYDVRGTQLHRQRLWKAQRDLARFEREWSQRFDHNGMLGFMQELHDMQAPQEKKAPQQPEKSTSQSGFFRKLFKRT</sequence>
<evidence type="ECO:0000313" key="2">
    <source>
        <dbReference type="EMBL" id="PWU22789.1"/>
    </source>
</evidence>
<dbReference type="Proteomes" id="UP000246104">
    <property type="component" value="Unassembled WGS sequence"/>
</dbReference>
<evidence type="ECO:0000313" key="3">
    <source>
        <dbReference type="Proteomes" id="UP000246104"/>
    </source>
</evidence>
<reference evidence="2 3" key="1">
    <citation type="submission" date="2018-02" db="EMBL/GenBank/DDBJ databases">
        <title>Genomic Reconstructions from Amazon Rainforest and Pasture Soil Reveal Novel Insights into the Physiology of Candidate Phyla in Tropical Sites.</title>
        <authorList>
            <person name="Kroeger M.E."/>
            <person name="Delmont T."/>
            <person name="Eren A.M."/>
            <person name="Guo J."/>
            <person name="Meyer K.M."/>
            <person name="Khan K."/>
            <person name="Rodrigues J.L.M."/>
            <person name="Bohannan B.J.M."/>
            <person name="Tringe S."/>
            <person name="Borges C.D."/>
            <person name="Tiedje J."/>
            <person name="Tsai S.M."/>
            <person name="Nusslein K."/>
        </authorList>
    </citation>
    <scope>NUCLEOTIDE SEQUENCE [LARGE SCALE GENOMIC DNA]</scope>
    <source>
        <strain evidence="2">Amazon FNV 2010 28 9</strain>
    </source>
</reference>
<feature type="compositionally biased region" description="Basic and acidic residues" evidence="1">
    <location>
        <begin position="76"/>
        <end position="86"/>
    </location>
</feature>
<name>A0A317JMD5_9BACT</name>
<gene>
    <name evidence="2" type="ORF">C5B42_05070</name>
</gene>
<accession>A0A317JMD5</accession>
<evidence type="ECO:0000256" key="1">
    <source>
        <dbReference type="SAM" id="MobiDB-lite"/>
    </source>
</evidence>
<proteinExistence type="predicted"/>
<feature type="region of interest" description="Disordered" evidence="1">
    <location>
        <begin position="76"/>
        <end position="107"/>
    </location>
</feature>
<organism evidence="2 3">
    <name type="scientific">Candidatus Cerribacteria bacterium 'Amazon FNV 2010 28 9'</name>
    <dbReference type="NCBI Taxonomy" id="2081795"/>
    <lineage>
        <taxon>Bacteria</taxon>
        <taxon>Candidatus Cerribacteria</taxon>
    </lineage>
</organism>
<comment type="caution">
    <text evidence="2">The sequence shown here is derived from an EMBL/GenBank/DDBJ whole genome shotgun (WGS) entry which is preliminary data.</text>
</comment>
<protein>
    <submittedName>
        <fullName evidence="2">Uncharacterized protein</fullName>
    </submittedName>
</protein>
<dbReference type="EMBL" id="PSRQ01000056">
    <property type="protein sequence ID" value="PWU22789.1"/>
    <property type="molecule type" value="Genomic_DNA"/>
</dbReference>